<protein>
    <submittedName>
        <fullName evidence="2">Uncharacterized protein</fullName>
    </submittedName>
</protein>
<name>A0A0R0D9C5_9GAMM</name>
<feature type="compositionally biased region" description="Basic residues" evidence="1">
    <location>
        <begin position="1"/>
        <end position="21"/>
    </location>
</feature>
<feature type="compositionally biased region" description="Acidic residues" evidence="1">
    <location>
        <begin position="132"/>
        <end position="142"/>
    </location>
</feature>
<dbReference type="OrthoDB" id="6053713at2"/>
<gene>
    <name evidence="2" type="ORF">ABB30_12855</name>
</gene>
<evidence type="ECO:0000313" key="2">
    <source>
        <dbReference type="EMBL" id="KRG75074.1"/>
    </source>
</evidence>
<evidence type="ECO:0000313" key="3">
    <source>
        <dbReference type="Proteomes" id="UP000050956"/>
    </source>
</evidence>
<accession>A0A0R0D9C5</accession>
<dbReference type="AlphaFoldDB" id="A0A0R0D9C5"/>
<dbReference type="Proteomes" id="UP000050956">
    <property type="component" value="Unassembled WGS sequence"/>
</dbReference>
<evidence type="ECO:0000256" key="1">
    <source>
        <dbReference type="SAM" id="MobiDB-lite"/>
    </source>
</evidence>
<proteinExistence type="predicted"/>
<dbReference type="STRING" id="336566.ABB30_12855"/>
<keyword evidence="3" id="KW-1185">Reference proteome</keyword>
<organism evidence="2 3">
    <name type="scientific">Stenotrophomonas ginsengisoli</name>
    <dbReference type="NCBI Taxonomy" id="336566"/>
    <lineage>
        <taxon>Bacteria</taxon>
        <taxon>Pseudomonadati</taxon>
        <taxon>Pseudomonadota</taxon>
        <taxon>Gammaproteobacteria</taxon>
        <taxon>Lysobacterales</taxon>
        <taxon>Lysobacteraceae</taxon>
        <taxon>Stenotrophomonas</taxon>
    </lineage>
</organism>
<sequence length="161" mass="17559">MSQKSKAKRDTRKKQQGKRPFLRLNQREQVQNHAVLVDDQDQVVAAIGLQNRQWLLAIGGQTMGSAENPVPMLAMLQHMANVQEAEGRKVTLETSEAMKQIVASLAEADGVTAEEYIGKLVAEFDQAKEAAEAEEVDGEEATDVAVAEEVPADEDSKADKA</sequence>
<comment type="caution">
    <text evidence="2">The sequence shown here is derived from an EMBL/GenBank/DDBJ whole genome shotgun (WGS) entry which is preliminary data.</text>
</comment>
<feature type="region of interest" description="Disordered" evidence="1">
    <location>
        <begin position="130"/>
        <end position="161"/>
    </location>
</feature>
<feature type="region of interest" description="Disordered" evidence="1">
    <location>
        <begin position="1"/>
        <end position="25"/>
    </location>
</feature>
<dbReference type="EMBL" id="LDJM01000034">
    <property type="protein sequence ID" value="KRG75074.1"/>
    <property type="molecule type" value="Genomic_DNA"/>
</dbReference>
<dbReference type="RefSeq" id="WP_057638715.1">
    <property type="nucleotide sequence ID" value="NZ_LDJM01000034.1"/>
</dbReference>
<dbReference type="PATRIC" id="fig|336566.3.peg.2077"/>
<reference evidence="2 3" key="1">
    <citation type="submission" date="2015-05" db="EMBL/GenBank/DDBJ databases">
        <title>Genome sequencing and analysis of members of genus Stenotrophomonas.</title>
        <authorList>
            <person name="Patil P.P."/>
            <person name="Midha S."/>
            <person name="Patil P.B."/>
        </authorList>
    </citation>
    <scope>NUCLEOTIDE SEQUENCE [LARGE SCALE GENOMIC DNA]</scope>
    <source>
        <strain evidence="2 3">DSM 24757</strain>
    </source>
</reference>